<name>A0ABQ1NDN3_9BACI</name>
<evidence type="ECO:0000259" key="3">
    <source>
        <dbReference type="PROSITE" id="PS51186"/>
    </source>
</evidence>
<dbReference type="EMBL" id="BMCJ01000001">
    <property type="protein sequence ID" value="GGC73528.1"/>
    <property type="molecule type" value="Genomic_DNA"/>
</dbReference>
<organism evidence="4 5">
    <name type="scientific">Thalassobacillus devorans</name>
    <dbReference type="NCBI Taxonomy" id="279813"/>
    <lineage>
        <taxon>Bacteria</taxon>
        <taxon>Bacillati</taxon>
        <taxon>Bacillota</taxon>
        <taxon>Bacilli</taxon>
        <taxon>Bacillales</taxon>
        <taxon>Bacillaceae</taxon>
        <taxon>Thalassobacillus</taxon>
    </lineage>
</organism>
<dbReference type="SUPFAM" id="SSF55729">
    <property type="entry name" value="Acyl-CoA N-acyltransferases (Nat)"/>
    <property type="match status" value="1"/>
</dbReference>
<evidence type="ECO:0000256" key="2">
    <source>
        <dbReference type="ARBA" id="ARBA00023315"/>
    </source>
</evidence>
<dbReference type="Gene3D" id="3.40.630.30">
    <property type="match status" value="1"/>
</dbReference>
<dbReference type="Proteomes" id="UP000619534">
    <property type="component" value="Unassembled WGS sequence"/>
</dbReference>
<reference evidence="5" key="1">
    <citation type="journal article" date="2019" name="Int. J. Syst. Evol. Microbiol.">
        <title>The Global Catalogue of Microorganisms (GCM) 10K type strain sequencing project: providing services to taxonomists for standard genome sequencing and annotation.</title>
        <authorList>
            <consortium name="The Broad Institute Genomics Platform"/>
            <consortium name="The Broad Institute Genome Sequencing Center for Infectious Disease"/>
            <person name="Wu L."/>
            <person name="Ma J."/>
        </authorList>
    </citation>
    <scope>NUCLEOTIDE SEQUENCE [LARGE SCALE GENOMIC DNA]</scope>
    <source>
        <strain evidence="5">CCM 7282</strain>
    </source>
</reference>
<evidence type="ECO:0000313" key="5">
    <source>
        <dbReference type="Proteomes" id="UP000619534"/>
    </source>
</evidence>
<accession>A0ABQ1NDN3</accession>
<keyword evidence="2" id="KW-0012">Acyltransferase</keyword>
<keyword evidence="1" id="KW-0808">Transferase</keyword>
<dbReference type="InterPro" id="IPR050832">
    <property type="entry name" value="Bact_Acetyltransf"/>
</dbReference>
<keyword evidence="5" id="KW-1185">Reference proteome</keyword>
<proteinExistence type="predicted"/>
<evidence type="ECO:0000256" key="1">
    <source>
        <dbReference type="ARBA" id="ARBA00022679"/>
    </source>
</evidence>
<feature type="domain" description="N-acetyltransferase" evidence="3">
    <location>
        <begin position="1"/>
        <end position="167"/>
    </location>
</feature>
<dbReference type="Pfam" id="PF00583">
    <property type="entry name" value="Acetyltransf_1"/>
    <property type="match status" value="1"/>
</dbReference>
<evidence type="ECO:0000313" key="4">
    <source>
        <dbReference type="EMBL" id="GGC73528.1"/>
    </source>
</evidence>
<dbReference type="RefSeq" id="WP_062444084.1">
    <property type="nucleotide sequence ID" value="NZ_BMCJ01000001.1"/>
</dbReference>
<comment type="caution">
    <text evidence="4">The sequence shown here is derived from an EMBL/GenBank/DDBJ whole genome shotgun (WGS) entry which is preliminary data.</text>
</comment>
<protein>
    <submittedName>
        <fullName evidence="4">N-acetyltransferase</fullName>
    </submittedName>
</protein>
<sequence length="167" mass="18901">MEIRRLKSEDASAYWTLRLEALKTSPDAFITTYEDAVARENPVSEAADRMTSDNNFTYGAFIDSGLVGTVTMLRQSHKKFSHKADILAMYVSPRSRGKNIGKWLLQQAIEDARQIDIEQLLLGVVSTNEPAVRLYQSLGFTVFGTEKNAIKDGNIYFDEYMMVLFLT</sequence>
<dbReference type="InterPro" id="IPR016181">
    <property type="entry name" value="Acyl_CoA_acyltransferase"/>
</dbReference>
<dbReference type="CDD" id="cd04301">
    <property type="entry name" value="NAT_SF"/>
    <property type="match status" value="1"/>
</dbReference>
<dbReference type="PROSITE" id="PS51186">
    <property type="entry name" value="GNAT"/>
    <property type="match status" value="1"/>
</dbReference>
<dbReference type="PANTHER" id="PTHR43877">
    <property type="entry name" value="AMINOALKYLPHOSPHONATE N-ACETYLTRANSFERASE-RELATED-RELATED"/>
    <property type="match status" value="1"/>
</dbReference>
<dbReference type="InterPro" id="IPR000182">
    <property type="entry name" value="GNAT_dom"/>
</dbReference>
<dbReference type="PANTHER" id="PTHR43877:SF2">
    <property type="entry name" value="AMINOALKYLPHOSPHONATE N-ACETYLTRANSFERASE-RELATED"/>
    <property type="match status" value="1"/>
</dbReference>
<gene>
    <name evidence="4" type="ORF">GCM10007216_00220</name>
</gene>